<gene>
    <name evidence="2" type="ORF">PKB_2238</name>
</gene>
<accession>A0A024HEX3</accession>
<dbReference type="InterPro" id="IPR003497">
    <property type="entry name" value="BRO_N_domain"/>
</dbReference>
<dbReference type="PROSITE" id="PS51750">
    <property type="entry name" value="BRO_N"/>
    <property type="match status" value="1"/>
</dbReference>
<evidence type="ECO:0000313" key="2">
    <source>
        <dbReference type="EMBL" id="CDF83585.1"/>
    </source>
</evidence>
<dbReference type="HOGENOM" id="CLU_114099_1_0_6"/>
<dbReference type="SMART" id="SM01040">
    <property type="entry name" value="Bro-N"/>
    <property type="match status" value="1"/>
</dbReference>
<evidence type="ECO:0000259" key="1">
    <source>
        <dbReference type="PROSITE" id="PS51750"/>
    </source>
</evidence>
<dbReference type="PANTHER" id="PTHR36180:SF2">
    <property type="entry name" value="BRO FAMILY PROTEIN"/>
    <property type="match status" value="1"/>
</dbReference>
<dbReference type="STRING" id="1301098.PKB_2238"/>
<dbReference type="EMBL" id="HG322950">
    <property type="protein sequence ID" value="CDF83585.1"/>
    <property type="molecule type" value="Genomic_DNA"/>
</dbReference>
<dbReference type="PATRIC" id="fig|1301098.3.peg.2233"/>
<name>A0A024HEX3_PSEKB</name>
<reference evidence="2 3" key="1">
    <citation type="submission" date="2013-03" db="EMBL/GenBank/DDBJ databases">
        <authorList>
            <person name="Linke B."/>
        </authorList>
    </citation>
    <scope>NUCLEOTIDE SEQUENCE [LARGE SCALE GENOMIC DNA]</scope>
    <source>
        <strain evidence="2 3">B13</strain>
    </source>
</reference>
<dbReference type="PANTHER" id="PTHR36180">
    <property type="entry name" value="DNA-BINDING PROTEIN-RELATED-RELATED"/>
    <property type="match status" value="1"/>
</dbReference>
<evidence type="ECO:0000313" key="3">
    <source>
        <dbReference type="Proteomes" id="UP000025241"/>
    </source>
</evidence>
<organism evidence="2 3">
    <name type="scientific">Pseudomonas knackmussii (strain DSM 6978 / CCUG 54928 / LMG 23759 / B13)</name>
    <dbReference type="NCBI Taxonomy" id="1301098"/>
    <lineage>
        <taxon>Bacteria</taxon>
        <taxon>Pseudomonadati</taxon>
        <taxon>Pseudomonadota</taxon>
        <taxon>Gammaproteobacteria</taxon>
        <taxon>Pseudomonadales</taxon>
        <taxon>Pseudomonadaceae</taxon>
        <taxon>Pseudomonas</taxon>
    </lineage>
</organism>
<dbReference type="eggNOG" id="COG3617">
    <property type="taxonomic scope" value="Bacteria"/>
</dbReference>
<reference evidence="2 3" key="2">
    <citation type="submission" date="2014-05" db="EMBL/GenBank/DDBJ databases">
        <title>Genome sequence of the 3-chlorobenzoate degrading bacterium Pseudomonas knackmussii B13 shows multiple evidence for horizontal gene transfer.</title>
        <authorList>
            <person name="Miyazaki R."/>
            <person name="Bertelli C."/>
            <person name="Falquet L."/>
            <person name="Robinson-Rechavi M."/>
            <person name="Gharib W."/>
            <person name="Roy S."/>
            <person name="Van der Meer J.R."/>
        </authorList>
    </citation>
    <scope>NUCLEOTIDE SEQUENCE [LARGE SCALE GENOMIC DNA]</scope>
    <source>
        <strain evidence="2 3">B13</strain>
    </source>
</reference>
<sequence length="164" mass="18842">MTMNTFTAPAQSLAAPLVPTHFYRHKRRLRALLIDGQAWFVVRDLGKLMNAWLEERAVRNLDADQVCRAVIRDDNGLAEEAELMSESGVYATLIHFHHPENRCIRQWLSHSVLPSLRDVALGAPGEVPRRRLLRWEQQQLSVLDWQGQMWVPLGELPQVMRIGS</sequence>
<dbReference type="KEGG" id="pkc:PKB_2238"/>
<keyword evidence="3" id="KW-1185">Reference proteome</keyword>
<dbReference type="AlphaFoldDB" id="A0A024HEX3"/>
<dbReference type="RefSeq" id="WP_242411217.1">
    <property type="nucleotide sequence ID" value="NZ_HG322950.1"/>
</dbReference>
<proteinExistence type="predicted"/>
<protein>
    <recommendedName>
        <fullName evidence="1">Bro-N domain-containing protein</fullName>
    </recommendedName>
</protein>
<dbReference type="Proteomes" id="UP000025241">
    <property type="component" value="Chromosome I"/>
</dbReference>
<feature type="domain" description="Bro-N" evidence="1">
    <location>
        <begin position="10"/>
        <end position="120"/>
    </location>
</feature>